<reference evidence="2" key="1">
    <citation type="journal article" date="2020" name="Nature">
        <title>Giant virus diversity and host interactions through global metagenomics.</title>
        <authorList>
            <person name="Schulz F."/>
            <person name="Roux S."/>
            <person name="Paez-Espino D."/>
            <person name="Jungbluth S."/>
            <person name="Walsh D.A."/>
            <person name="Denef V.J."/>
            <person name="McMahon K.D."/>
            <person name="Konstantinidis K.T."/>
            <person name="Eloe-Fadrosh E.A."/>
            <person name="Kyrpides N.C."/>
            <person name="Woyke T."/>
        </authorList>
    </citation>
    <scope>NUCLEOTIDE SEQUENCE</scope>
    <source>
        <strain evidence="2">GVMAG-M-3300023174-49</strain>
    </source>
</reference>
<organism evidence="2">
    <name type="scientific">viral metagenome</name>
    <dbReference type="NCBI Taxonomy" id="1070528"/>
    <lineage>
        <taxon>unclassified sequences</taxon>
        <taxon>metagenomes</taxon>
        <taxon>organismal metagenomes</taxon>
    </lineage>
</organism>
<name>A0A6C0DQC4_9ZZZZ</name>
<sequence length="182" mass="21546">MVAGSILPVTIHNNEIYFLFGKENNMEKSAKGWSDFGGGVENGETPFKTALREGSEELTGFLGDSKQLAKHIKTHGGFYHIEHNNYHVHIIFWDYDENLVKYYNNNHAFLWERMDNQMLSKSKLFEKIEIGWFSLNDIKNNRGKFRMFYEEIVDKILENVENIREFINKKNRRKTVKSRKYV</sequence>
<feature type="domain" description="Nudix hydrolase" evidence="1">
    <location>
        <begin position="1"/>
        <end position="158"/>
    </location>
</feature>
<dbReference type="InterPro" id="IPR000086">
    <property type="entry name" value="NUDIX_hydrolase_dom"/>
</dbReference>
<accession>A0A6C0DQC4</accession>
<proteinExistence type="predicted"/>
<dbReference type="InterPro" id="IPR015797">
    <property type="entry name" value="NUDIX_hydrolase-like_dom_sf"/>
</dbReference>
<evidence type="ECO:0000313" key="2">
    <source>
        <dbReference type="EMBL" id="QHT19056.1"/>
    </source>
</evidence>
<protein>
    <recommendedName>
        <fullName evidence="1">Nudix hydrolase domain-containing protein</fullName>
    </recommendedName>
</protein>
<dbReference type="EMBL" id="MN739661">
    <property type="protein sequence ID" value="QHT19056.1"/>
    <property type="molecule type" value="Genomic_DNA"/>
</dbReference>
<dbReference type="Pfam" id="PF00293">
    <property type="entry name" value="NUDIX"/>
    <property type="match status" value="1"/>
</dbReference>
<evidence type="ECO:0000259" key="1">
    <source>
        <dbReference type="PROSITE" id="PS51462"/>
    </source>
</evidence>
<dbReference type="PROSITE" id="PS51462">
    <property type="entry name" value="NUDIX"/>
    <property type="match status" value="1"/>
</dbReference>
<dbReference type="AlphaFoldDB" id="A0A6C0DQC4"/>
<dbReference type="Gene3D" id="3.90.79.10">
    <property type="entry name" value="Nucleoside Triphosphate Pyrophosphohydrolase"/>
    <property type="match status" value="1"/>
</dbReference>
<dbReference type="SUPFAM" id="SSF55811">
    <property type="entry name" value="Nudix"/>
    <property type="match status" value="1"/>
</dbReference>